<keyword evidence="3" id="KW-1185">Reference proteome</keyword>
<protein>
    <recommendedName>
        <fullName evidence="1">HD/PDEase domain-containing protein</fullName>
    </recommendedName>
</protein>
<dbReference type="OrthoDB" id="5728337at2"/>
<accession>A0A167HIM0</accession>
<organism evidence="2 3">
    <name type="scientific">Cochleicola gelatinilyticus</name>
    <dbReference type="NCBI Taxonomy" id="1763537"/>
    <lineage>
        <taxon>Bacteria</taxon>
        <taxon>Pseudomonadati</taxon>
        <taxon>Bacteroidota</taxon>
        <taxon>Flavobacteriia</taxon>
        <taxon>Flavobacteriales</taxon>
        <taxon>Flavobacteriaceae</taxon>
        <taxon>Cochleicola</taxon>
    </lineage>
</organism>
<name>A0A167HIM0_9FLAO</name>
<proteinExistence type="predicted"/>
<dbReference type="SUPFAM" id="SSF109604">
    <property type="entry name" value="HD-domain/PDEase-like"/>
    <property type="match status" value="1"/>
</dbReference>
<dbReference type="SMART" id="SM00471">
    <property type="entry name" value="HDc"/>
    <property type="match status" value="1"/>
</dbReference>
<evidence type="ECO:0000313" key="2">
    <source>
        <dbReference type="EMBL" id="OAB78652.1"/>
    </source>
</evidence>
<dbReference type="Pfam" id="PF01966">
    <property type="entry name" value="HD"/>
    <property type="match status" value="1"/>
</dbReference>
<dbReference type="Gene3D" id="1.10.3210.10">
    <property type="entry name" value="Hypothetical protein af1432"/>
    <property type="match status" value="1"/>
</dbReference>
<sequence length="205" mass="23537">MIRKKLLKKVREYCSIVMNEGRCSTLPFHNWEHTLDVVHYAKHIAQGEGLSEASIFELTIAAYFHDLGNEQGAAGHEALSCKYAYNFLKKEGCNMEQINAVIKLIKATEISKKPTTVEEQVLCDADLIHLGTENFSTKNAKLRKEWATFGDARYTDDEWLAKNITFLKEHSFYTTYAKEKFSPQKIKNLNMLKVQADQKRRALAE</sequence>
<gene>
    <name evidence="2" type="ORF">ULVI_08700</name>
</gene>
<feature type="domain" description="HD/PDEase" evidence="1">
    <location>
        <begin position="26"/>
        <end position="140"/>
    </location>
</feature>
<dbReference type="RefSeq" id="WP_068591857.1">
    <property type="nucleotide sequence ID" value="NZ_LRXL01000037.1"/>
</dbReference>
<dbReference type="STRING" id="1763537.ULVI_08700"/>
<comment type="caution">
    <text evidence="2">The sequence shown here is derived from an EMBL/GenBank/DDBJ whole genome shotgun (WGS) entry which is preliminary data.</text>
</comment>
<evidence type="ECO:0000259" key="1">
    <source>
        <dbReference type="SMART" id="SM00471"/>
    </source>
</evidence>
<dbReference type="InterPro" id="IPR003607">
    <property type="entry name" value="HD/PDEase_dom"/>
</dbReference>
<dbReference type="AlphaFoldDB" id="A0A167HIM0"/>
<dbReference type="Proteomes" id="UP000077013">
    <property type="component" value="Unassembled WGS sequence"/>
</dbReference>
<reference evidence="2 3" key="1">
    <citation type="submission" date="2016-02" db="EMBL/GenBank/DDBJ databases">
        <title>Ulvibacter sp. LPB0005, isolated from Thais luteostoma.</title>
        <authorList>
            <person name="Shin S.-K."/>
            <person name="Yi H."/>
        </authorList>
    </citation>
    <scope>NUCLEOTIDE SEQUENCE [LARGE SCALE GENOMIC DNA]</scope>
    <source>
        <strain evidence="2 3">LPB0005</strain>
    </source>
</reference>
<evidence type="ECO:0000313" key="3">
    <source>
        <dbReference type="Proteomes" id="UP000077013"/>
    </source>
</evidence>
<dbReference type="CDD" id="cd00077">
    <property type="entry name" value="HDc"/>
    <property type="match status" value="1"/>
</dbReference>
<dbReference type="EMBL" id="LRXL01000037">
    <property type="protein sequence ID" value="OAB78652.1"/>
    <property type="molecule type" value="Genomic_DNA"/>
</dbReference>
<dbReference type="InterPro" id="IPR006674">
    <property type="entry name" value="HD_domain"/>
</dbReference>